<protein>
    <recommendedName>
        <fullName evidence="5">Glycoside hydrolase family 127 protein</fullName>
    </recommendedName>
</protein>
<dbReference type="InterPro" id="IPR008928">
    <property type="entry name" value="6-hairpin_glycosidase_sf"/>
</dbReference>
<dbReference type="InterPro" id="IPR049174">
    <property type="entry name" value="Beta-AFase-like"/>
</dbReference>
<comment type="caution">
    <text evidence="3">The sequence shown here is derived from an EMBL/GenBank/DDBJ whole genome shotgun (WGS) entry which is preliminary data.</text>
</comment>
<proteinExistence type="predicted"/>
<feature type="domain" description="Non-reducing end beta-L-arabinofuranosidase-like GH127 catalytic" evidence="1">
    <location>
        <begin position="34"/>
        <end position="422"/>
    </location>
</feature>
<dbReference type="PANTHER" id="PTHR43465">
    <property type="entry name" value="DUF1680 DOMAIN PROTEIN (AFU_ORTHOLOGUE AFUA_1G08910)"/>
    <property type="match status" value="1"/>
</dbReference>
<reference evidence="3 4" key="1">
    <citation type="submission" date="2019-02" db="EMBL/GenBank/DDBJ databases">
        <title>Sequencing the genomes of 1000 actinobacteria strains.</title>
        <authorList>
            <person name="Klenk H.-P."/>
        </authorList>
    </citation>
    <scope>NUCLEOTIDE SEQUENCE [LARGE SCALE GENOMIC DNA]</scope>
    <source>
        <strain evidence="3 4">DSM 17364</strain>
    </source>
</reference>
<evidence type="ECO:0000313" key="3">
    <source>
        <dbReference type="EMBL" id="RZU60625.1"/>
    </source>
</evidence>
<evidence type="ECO:0008006" key="5">
    <source>
        <dbReference type="Google" id="ProtNLM"/>
    </source>
</evidence>
<dbReference type="InterPro" id="IPR012878">
    <property type="entry name" value="Beta-AFase-like_GH127_cat"/>
</dbReference>
<feature type="domain" description="Non-reducing end beta-L-arabinofuranosidase-like GH127 C-terminal" evidence="2">
    <location>
        <begin position="528"/>
        <end position="646"/>
    </location>
</feature>
<evidence type="ECO:0000259" key="1">
    <source>
        <dbReference type="Pfam" id="PF07944"/>
    </source>
</evidence>
<evidence type="ECO:0000259" key="2">
    <source>
        <dbReference type="Pfam" id="PF20737"/>
    </source>
</evidence>
<dbReference type="Pfam" id="PF20737">
    <property type="entry name" value="Glyco_hydro127C"/>
    <property type="match status" value="1"/>
</dbReference>
<dbReference type="PANTHER" id="PTHR43465:SF2">
    <property type="entry name" value="DUF1680 DOMAIN PROTEIN (AFU_ORTHOLOGUE AFUA_1G08910)"/>
    <property type="match status" value="1"/>
</dbReference>
<keyword evidence="4" id="KW-1185">Reference proteome</keyword>
<dbReference type="EMBL" id="SHLA01000001">
    <property type="protein sequence ID" value="RZU60625.1"/>
    <property type="molecule type" value="Genomic_DNA"/>
</dbReference>
<name>A0A4Q8AAQ3_9MICC</name>
<dbReference type="Pfam" id="PF07944">
    <property type="entry name" value="Beta-AFase-like_GH127_cat"/>
    <property type="match status" value="1"/>
</dbReference>
<dbReference type="InterPro" id="IPR049049">
    <property type="entry name" value="Beta-AFase-like_GH127_C"/>
</dbReference>
<accession>A0A4Q8AAQ3</accession>
<dbReference type="Proteomes" id="UP000292685">
    <property type="component" value="Unassembled WGS sequence"/>
</dbReference>
<gene>
    <name evidence="3" type="ORF">EV380_0169</name>
</gene>
<dbReference type="RefSeq" id="WP_165391860.1">
    <property type="nucleotide sequence ID" value="NZ_SHLA01000001.1"/>
</dbReference>
<organism evidence="3 4">
    <name type="scientific">Zhihengliuella halotolerans</name>
    <dbReference type="NCBI Taxonomy" id="370736"/>
    <lineage>
        <taxon>Bacteria</taxon>
        <taxon>Bacillati</taxon>
        <taxon>Actinomycetota</taxon>
        <taxon>Actinomycetes</taxon>
        <taxon>Micrococcales</taxon>
        <taxon>Micrococcaceae</taxon>
        <taxon>Zhihengliuella</taxon>
    </lineage>
</organism>
<evidence type="ECO:0000313" key="4">
    <source>
        <dbReference type="Proteomes" id="UP000292685"/>
    </source>
</evidence>
<dbReference type="AlphaFoldDB" id="A0A4Q8AAQ3"/>
<dbReference type="SUPFAM" id="SSF48208">
    <property type="entry name" value="Six-hairpin glycosidases"/>
    <property type="match status" value="1"/>
</dbReference>
<sequence length="649" mass="69057">MRPAPGPVAPGAAASVWARPAAGVVLDPGGWLGAWERTNREATIDHCIAQLAERGALDNLRRLTGEHDGPRVGFMFSDSDVYKVLEAAGWETQRALEAGEGPGETLAEFVPDAVDLLSRAQQDDGYLNSFAGADGRARWSNLRWDHELYCLGHLLQAAVAWHRVPAGDLAAPLARARERLLGVARRFADHVLARWRAGEPVLCGHPEIETALVEFHRATGVRAYLDLAVAMIDARGHGTLGPDAFGPAYFQDHMPVRDARDAEGHAVRQLYLLAGVVDAAAETGDAGLLSAAERLWRSAHAAKMHVTGGMGSRHRDEAYGDDYELPPDRGYAETCAAVADFMLSHRLLLATGDAGYGRAMDRTLYNALAAAVDGTGTRFFYSCPLQMRTDRAGAHEQAPAERAPWYECACCPPNLARLLASMRHAVAASTDDGLAVLLPVSARIPSNGAEIVVESALPYGGAVQLSSRDRESGAPEACGERVRIRLPEGADLETVAGAEAHVDAGWLVVEPGWSSVRIDLRMGAMVRRAHHRADALRGHRVVTRGPVVYALEGVDVPADVRLEDVRLAQGSAAPRVDGEILGAPAVVVSLASDEAGARGPEQLYPVAGADGLDAPSGAEAAGFTARLVPFGLWGRRGTGAMRVWIPAGD</sequence>
<dbReference type="GO" id="GO:0005975">
    <property type="term" value="P:carbohydrate metabolic process"/>
    <property type="evidence" value="ECO:0007669"/>
    <property type="project" value="InterPro"/>
</dbReference>